<evidence type="ECO:0000313" key="5">
    <source>
        <dbReference type="EMBL" id="UOQ47160.1"/>
    </source>
</evidence>
<evidence type="ECO:0000256" key="1">
    <source>
        <dbReference type="ARBA" id="ARBA00023015"/>
    </source>
</evidence>
<dbReference type="PRINTS" id="PR00035">
    <property type="entry name" value="HTHGNTR"/>
</dbReference>
<protein>
    <submittedName>
        <fullName evidence="5">GntR family transcriptional regulator</fullName>
    </submittedName>
</protein>
<sequence length="187" mass="21566">MSERTKVYQQVLTEIQRLIREDGYLPGDKLPSERQLSVQLDAARSSVREALRAIELLGIIDTRQGEGTYLRNYQTYQAVGLLASFVLQDSQTQSELAEAKQVLEDHVISSMTATDQQIEQLTGIINDPALTNEEKHHRFFSVFFEAYGNQLLLKIWRLMEDFSLNIKSDVQLDPYYKGIMKHIQDNR</sequence>
<accession>A0ABY4ES30</accession>
<dbReference type="RefSeq" id="WP_244716042.1">
    <property type="nucleotide sequence ID" value="NZ_CP095072.1"/>
</dbReference>
<name>A0ABY4ES30_9BACI</name>
<gene>
    <name evidence="5" type="ORF">MUN88_13870</name>
</gene>
<dbReference type="PROSITE" id="PS50949">
    <property type="entry name" value="HTH_GNTR"/>
    <property type="match status" value="1"/>
</dbReference>
<dbReference type="InterPro" id="IPR036390">
    <property type="entry name" value="WH_DNA-bd_sf"/>
</dbReference>
<evidence type="ECO:0000256" key="2">
    <source>
        <dbReference type="ARBA" id="ARBA00023125"/>
    </source>
</evidence>
<dbReference type="EMBL" id="CP095072">
    <property type="protein sequence ID" value="UOQ47160.1"/>
    <property type="molecule type" value="Genomic_DNA"/>
</dbReference>
<dbReference type="CDD" id="cd07377">
    <property type="entry name" value="WHTH_GntR"/>
    <property type="match status" value="1"/>
</dbReference>
<dbReference type="PANTHER" id="PTHR43537">
    <property type="entry name" value="TRANSCRIPTIONAL REGULATOR, GNTR FAMILY"/>
    <property type="match status" value="1"/>
</dbReference>
<keyword evidence="6" id="KW-1185">Reference proteome</keyword>
<dbReference type="InterPro" id="IPR000524">
    <property type="entry name" value="Tscrpt_reg_HTH_GntR"/>
</dbReference>
<evidence type="ECO:0000256" key="3">
    <source>
        <dbReference type="ARBA" id="ARBA00023163"/>
    </source>
</evidence>
<dbReference type="SUPFAM" id="SSF46785">
    <property type="entry name" value="Winged helix' DNA-binding domain"/>
    <property type="match status" value="1"/>
</dbReference>
<reference evidence="5 6" key="1">
    <citation type="submission" date="2022-04" db="EMBL/GenBank/DDBJ databases">
        <title>Gracilibacillus sp. isolated from saltern.</title>
        <authorList>
            <person name="Won M."/>
            <person name="Lee C.-M."/>
            <person name="Woen H.-Y."/>
            <person name="Kwon S.-W."/>
        </authorList>
    </citation>
    <scope>NUCLEOTIDE SEQUENCE [LARGE SCALE GENOMIC DNA]</scope>
    <source>
        <strain evidence="5 6">SSWR10-1</strain>
    </source>
</reference>
<proteinExistence type="predicted"/>
<dbReference type="Proteomes" id="UP000831782">
    <property type="component" value="Chromosome"/>
</dbReference>
<dbReference type="Pfam" id="PF00392">
    <property type="entry name" value="GntR"/>
    <property type="match status" value="1"/>
</dbReference>
<dbReference type="InterPro" id="IPR036388">
    <property type="entry name" value="WH-like_DNA-bd_sf"/>
</dbReference>
<evidence type="ECO:0000313" key="6">
    <source>
        <dbReference type="Proteomes" id="UP000831782"/>
    </source>
</evidence>
<dbReference type="PANTHER" id="PTHR43537:SF54">
    <property type="entry name" value="TRANSCRIPTIONAL REGULATOR, GNTR FAMILY"/>
    <property type="match status" value="1"/>
</dbReference>
<keyword evidence="1" id="KW-0805">Transcription regulation</keyword>
<dbReference type="SMART" id="SM00345">
    <property type="entry name" value="HTH_GNTR"/>
    <property type="match status" value="1"/>
</dbReference>
<keyword evidence="3" id="KW-0804">Transcription</keyword>
<keyword evidence="2" id="KW-0238">DNA-binding</keyword>
<evidence type="ECO:0000259" key="4">
    <source>
        <dbReference type="PROSITE" id="PS50949"/>
    </source>
</evidence>
<organism evidence="5 6">
    <name type="scientific">Gracilibacillus caseinilyticus</name>
    <dbReference type="NCBI Taxonomy" id="2932256"/>
    <lineage>
        <taxon>Bacteria</taxon>
        <taxon>Bacillati</taxon>
        <taxon>Bacillota</taxon>
        <taxon>Bacilli</taxon>
        <taxon>Bacillales</taxon>
        <taxon>Bacillaceae</taxon>
        <taxon>Gracilibacillus</taxon>
    </lineage>
</organism>
<feature type="domain" description="HTH gntR-type" evidence="4">
    <location>
        <begin position="5"/>
        <end position="73"/>
    </location>
</feature>
<dbReference type="Gene3D" id="1.10.10.10">
    <property type="entry name" value="Winged helix-like DNA-binding domain superfamily/Winged helix DNA-binding domain"/>
    <property type="match status" value="1"/>
</dbReference>